<dbReference type="Gene3D" id="1.20.120.1220">
    <property type="match status" value="1"/>
</dbReference>
<protein>
    <submittedName>
        <fullName evidence="2">Peptidase A24</fullName>
    </submittedName>
</protein>
<reference evidence="2 3" key="1">
    <citation type="journal article" date="2018" name="Int. J. Syst. Evol. Microbiol.">
        <title>Bifidobacterium callitrichidarum sp. nov. from the faeces of the emperor tamarin (Saguinus imperator).</title>
        <authorList>
            <person name="Modesto M."/>
            <person name="Michelini S."/>
            <person name="Sansosti M.C."/>
            <person name="De Filippo C."/>
            <person name="Cavalieri D."/>
            <person name="Qvirist L."/>
            <person name="Andlid T."/>
            <person name="Spiezio C."/>
            <person name="Sandri C."/>
            <person name="Pascarelli S."/>
            <person name="Sgorbati B."/>
            <person name="Mattarelli P."/>
        </authorList>
    </citation>
    <scope>NUCLEOTIDE SEQUENCE [LARGE SCALE GENOMIC DNA]</scope>
    <source>
        <strain evidence="2 3">TRI 5</strain>
    </source>
</reference>
<dbReference type="EMBL" id="QFFM01000005">
    <property type="protein sequence ID" value="PWG66409.1"/>
    <property type="molecule type" value="Genomic_DNA"/>
</dbReference>
<feature type="transmembrane region" description="Helical" evidence="1">
    <location>
        <begin position="27"/>
        <end position="45"/>
    </location>
</feature>
<dbReference type="RefSeq" id="WP_109056458.1">
    <property type="nucleotide sequence ID" value="NZ_QFFM01000005.1"/>
</dbReference>
<dbReference type="AlphaFoldDB" id="A0A2U2NBN0"/>
<proteinExistence type="predicted"/>
<dbReference type="Proteomes" id="UP000245876">
    <property type="component" value="Unassembled WGS sequence"/>
</dbReference>
<sequence>MPYLFTLPGLLCGLALSFEDVRRRRVPLPWVAVGALAQIAADFAYGVVANDLFALLQALLFTVLCALIQFALALIVPKSLGFGDVTAMVPMGLAVGLLGLVSVVVWWVAMGVVGLIWITLWARFDPQRDTGYAGKVPYVPAILVGAIVAIVLTILW</sequence>
<organism evidence="2 3">
    <name type="scientific">Bifidobacterium callitrichidarum</name>
    <dbReference type="NCBI Taxonomy" id="2052941"/>
    <lineage>
        <taxon>Bacteria</taxon>
        <taxon>Bacillati</taxon>
        <taxon>Actinomycetota</taxon>
        <taxon>Actinomycetes</taxon>
        <taxon>Bifidobacteriales</taxon>
        <taxon>Bifidobacteriaceae</taxon>
        <taxon>Bifidobacterium</taxon>
    </lineage>
</organism>
<comment type="caution">
    <text evidence="2">The sequence shown here is derived from an EMBL/GenBank/DDBJ whole genome shotgun (WGS) entry which is preliminary data.</text>
</comment>
<accession>A0A2U2NBN0</accession>
<evidence type="ECO:0000313" key="2">
    <source>
        <dbReference type="EMBL" id="PWG66409.1"/>
    </source>
</evidence>
<keyword evidence="1" id="KW-0472">Membrane</keyword>
<keyword evidence="1" id="KW-0812">Transmembrane</keyword>
<keyword evidence="3" id="KW-1185">Reference proteome</keyword>
<feature type="transmembrane region" description="Helical" evidence="1">
    <location>
        <begin position="96"/>
        <end position="124"/>
    </location>
</feature>
<evidence type="ECO:0000313" key="3">
    <source>
        <dbReference type="Proteomes" id="UP000245876"/>
    </source>
</evidence>
<feature type="transmembrane region" description="Helical" evidence="1">
    <location>
        <begin position="52"/>
        <end position="76"/>
    </location>
</feature>
<keyword evidence="1" id="KW-1133">Transmembrane helix</keyword>
<evidence type="ECO:0000256" key="1">
    <source>
        <dbReference type="SAM" id="Phobius"/>
    </source>
</evidence>
<gene>
    <name evidence="2" type="ORF">DF196_03225</name>
</gene>
<dbReference type="OrthoDB" id="3233720at2"/>
<name>A0A2U2NBN0_9BIFI</name>
<feature type="transmembrane region" description="Helical" evidence="1">
    <location>
        <begin position="136"/>
        <end position="155"/>
    </location>
</feature>